<dbReference type="AlphaFoldDB" id="A0A7W6P8D2"/>
<gene>
    <name evidence="1" type="ORF">GGR30_000116</name>
</gene>
<dbReference type="Proteomes" id="UP000530571">
    <property type="component" value="Unassembled WGS sequence"/>
</dbReference>
<accession>A0A7W6P8D2</accession>
<reference evidence="1 2" key="1">
    <citation type="submission" date="2020-08" db="EMBL/GenBank/DDBJ databases">
        <title>Genomic Encyclopedia of Type Strains, Phase IV (KMG-IV): sequencing the most valuable type-strain genomes for metagenomic binning, comparative biology and taxonomic classification.</title>
        <authorList>
            <person name="Goeker M."/>
        </authorList>
    </citation>
    <scope>NUCLEOTIDE SEQUENCE [LARGE SCALE GENOMIC DNA]</scope>
    <source>
        <strain evidence="1 2">DSM 28101</strain>
    </source>
</reference>
<evidence type="ECO:0000313" key="2">
    <source>
        <dbReference type="Proteomes" id="UP000530571"/>
    </source>
</evidence>
<name>A0A7W6P8D2_9HYPH</name>
<keyword evidence="2" id="KW-1185">Reference proteome</keyword>
<evidence type="ECO:0000313" key="1">
    <source>
        <dbReference type="EMBL" id="MBB4120221.1"/>
    </source>
</evidence>
<proteinExistence type="predicted"/>
<organism evidence="1 2">
    <name type="scientific">Martelella radicis</name>
    <dbReference type="NCBI Taxonomy" id="1397476"/>
    <lineage>
        <taxon>Bacteria</taxon>
        <taxon>Pseudomonadati</taxon>
        <taxon>Pseudomonadota</taxon>
        <taxon>Alphaproteobacteria</taxon>
        <taxon>Hyphomicrobiales</taxon>
        <taxon>Aurantimonadaceae</taxon>
        <taxon>Martelella</taxon>
    </lineage>
</organism>
<protein>
    <submittedName>
        <fullName evidence="1">Uncharacterized protein</fullName>
    </submittedName>
</protein>
<dbReference type="EMBL" id="JACIDZ010000001">
    <property type="protein sequence ID" value="MBB4120221.1"/>
    <property type="molecule type" value="Genomic_DNA"/>
</dbReference>
<sequence length="118" mass="13219">MELSRDGLKLRDDPTQSGSQIALGKAARLWTMIWLLTKALGAKPTKAFCLPHSRPLHISLNAGPRSSIGILTFNPNFSDWIMGWPIGWTDPTRPVTEWSAWLRHMRGELSKLPTTSEP</sequence>
<comment type="caution">
    <text evidence="1">The sequence shown here is derived from an EMBL/GenBank/DDBJ whole genome shotgun (WGS) entry which is preliminary data.</text>
</comment>
<dbReference type="RefSeq" id="WP_183481118.1">
    <property type="nucleotide sequence ID" value="NZ_JACIDZ010000001.1"/>
</dbReference>